<sequence length="99" mass="10857">MMSTVKSDVFERILAASRYINNTVGTAASHWSAGMSISRCIASFCCMFGCDWSRAAYAAERWCVIGCSLTLPNMRFVGWSSRPTPSEGSLQLDRQAPPP</sequence>
<dbReference type="AlphaFoldDB" id="A0A437DIQ8"/>
<dbReference type="EMBL" id="CM012439">
    <property type="protein sequence ID" value="RVE74968.1"/>
    <property type="molecule type" value="Genomic_DNA"/>
</dbReference>
<name>A0A437DIQ8_ORYJA</name>
<organism evidence="1 2">
    <name type="scientific">Oryzias javanicus</name>
    <name type="common">Javanese ricefish</name>
    <name type="synonym">Aplocheilus javanicus</name>
    <dbReference type="NCBI Taxonomy" id="123683"/>
    <lineage>
        <taxon>Eukaryota</taxon>
        <taxon>Metazoa</taxon>
        <taxon>Chordata</taxon>
        <taxon>Craniata</taxon>
        <taxon>Vertebrata</taxon>
        <taxon>Euteleostomi</taxon>
        <taxon>Actinopterygii</taxon>
        <taxon>Neopterygii</taxon>
        <taxon>Teleostei</taxon>
        <taxon>Neoteleostei</taxon>
        <taxon>Acanthomorphata</taxon>
        <taxon>Ovalentaria</taxon>
        <taxon>Atherinomorphae</taxon>
        <taxon>Beloniformes</taxon>
        <taxon>Adrianichthyidae</taxon>
        <taxon>Oryziinae</taxon>
        <taxon>Oryzias</taxon>
    </lineage>
</organism>
<reference evidence="1 2" key="2">
    <citation type="submission" date="2019-01" db="EMBL/GenBank/DDBJ databases">
        <title>A chromosome length genome reference of the Java medaka (oryzias javanicus).</title>
        <authorList>
            <person name="Herpin A."/>
            <person name="Takehana Y."/>
            <person name="Naruse K."/>
            <person name="Ansai S."/>
            <person name="Kawaguchi M."/>
        </authorList>
    </citation>
    <scope>NUCLEOTIDE SEQUENCE [LARGE SCALE GENOMIC DNA]</scope>
    <source>
        <strain evidence="1">RS831</strain>
        <tissue evidence="1">Whole body</tissue>
    </source>
</reference>
<protein>
    <submittedName>
        <fullName evidence="1">Uncharacterized protein</fullName>
    </submittedName>
</protein>
<dbReference type="Proteomes" id="UP000283210">
    <property type="component" value="Chromosome 3"/>
</dbReference>
<proteinExistence type="predicted"/>
<evidence type="ECO:0000313" key="2">
    <source>
        <dbReference type="Proteomes" id="UP000283210"/>
    </source>
</evidence>
<evidence type="ECO:0000313" key="1">
    <source>
        <dbReference type="EMBL" id="RVE74968.1"/>
    </source>
</evidence>
<gene>
    <name evidence="1" type="ORF">OJAV_G00027090</name>
</gene>
<accession>A0A437DIQ8</accession>
<reference evidence="1 2" key="1">
    <citation type="submission" date="2018-11" db="EMBL/GenBank/DDBJ databases">
        <authorList>
            <person name="Lopez-Roques C."/>
            <person name="Donnadieu C."/>
            <person name="Bouchez O."/>
            <person name="Klopp C."/>
            <person name="Cabau C."/>
            <person name="Zahm M."/>
        </authorList>
    </citation>
    <scope>NUCLEOTIDE SEQUENCE [LARGE SCALE GENOMIC DNA]</scope>
    <source>
        <strain evidence="1">RS831</strain>
        <tissue evidence="1">Whole body</tissue>
    </source>
</reference>
<keyword evidence="2" id="KW-1185">Reference proteome</keyword>